<keyword evidence="2" id="KW-1185">Reference proteome</keyword>
<dbReference type="Gene3D" id="3.10.20.320">
    <property type="entry name" value="Putative peptidoglycan bound protein (lpxtg motif)"/>
    <property type="match status" value="1"/>
</dbReference>
<evidence type="ECO:0008006" key="3">
    <source>
        <dbReference type="Google" id="ProtNLM"/>
    </source>
</evidence>
<dbReference type="KEGG" id="lact:D7I46_05475"/>
<dbReference type="AlphaFoldDB" id="A0A387BI86"/>
<dbReference type="EMBL" id="CP032627">
    <property type="protein sequence ID" value="AYG00590.1"/>
    <property type="molecule type" value="Genomic_DNA"/>
</dbReference>
<protein>
    <recommendedName>
        <fullName evidence="3">MucBP domain-containing protein</fullName>
    </recommendedName>
</protein>
<gene>
    <name evidence="1" type="ORF">D7I46_05475</name>
</gene>
<evidence type="ECO:0000313" key="2">
    <source>
        <dbReference type="Proteomes" id="UP000269374"/>
    </source>
</evidence>
<name>A0A387BI86_9LACT</name>
<dbReference type="RefSeq" id="WP_120771978.1">
    <property type="nucleotide sequence ID" value="NZ_CP032627.1"/>
</dbReference>
<dbReference type="Proteomes" id="UP000269374">
    <property type="component" value="Chromosome"/>
</dbReference>
<proteinExistence type="predicted"/>
<evidence type="ECO:0000313" key="1">
    <source>
        <dbReference type="EMBL" id="AYG00590.1"/>
    </source>
</evidence>
<sequence length="119" mass="13365">MTHTGKTNQVIPYLSGYIPAAVGVDLIPVNQKDFNQGYLLPDLPKNLSKNIIINYRKNSKAYEVIIKYVDKNGKDLLPSVVQTDKGEADFTLTAPLISNYLLLDIQYTPRAQKEVVKEI</sequence>
<accession>A0A387BI86</accession>
<reference evidence="1 2" key="1">
    <citation type="submission" date="2018-09" db="EMBL/GenBank/DDBJ databases">
        <title>Genome sequencing of strain 1JSPR-7.</title>
        <authorList>
            <person name="Heo J."/>
            <person name="Kim S.-J."/>
            <person name="Kwon S.-W."/>
        </authorList>
    </citation>
    <scope>NUCLEOTIDE SEQUENCE [LARGE SCALE GENOMIC DNA]</scope>
    <source>
        <strain evidence="1 2">1JSPR-7</strain>
    </source>
</reference>
<organism evidence="1 2">
    <name type="scientific">Lactococcus allomyrinae</name>
    <dbReference type="NCBI Taxonomy" id="2419773"/>
    <lineage>
        <taxon>Bacteria</taxon>
        <taxon>Bacillati</taxon>
        <taxon>Bacillota</taxon>
        <taxon>Bacilli</taxon>
        <taxon>Lactobacillales</taxon>
        <taxon>Streptococcaceae</taxon>
        <taxon>Lactococcus</taxon>
    </lineage>
</organism>